<gene>
    <name evidence="1" type="ORF">SDC9_179777</name>
</gene>
<evidence type="ECO:0000313" key="1">
    <source>
        <dbReference type="EMBL" id="MPN32299.1"/>
    </source>
</evidence>
<protein>
    <submittedName>
        <fullName evidence="1">Uncharacterized protein</fullName>
    </submittedName>
</protein>
<name>A0A645H2S3_9ZZZZ</name>
<organism evidence="1">
    <name type="scientific">bioreactor metagenome</name>
    <dbReference type="NCBI Taxonomy" id="1076179"/>
    <lineage>
        <taxon>unclassified sequences</taxon>
        <taxon>metagenomes</taxon>
        <taxon>ecological metagenomes</taxon>
    </lineage>
</organism>
<dbReference type="AlphaFoldDB" id="A0A645H2S3"/>
<proteinExistence type="predicted"/>
<sequence>MLGNHLLDQIDRRLINRLSGDGEMVVDQANHVALFDLVAVELRVPNGIGHRAADHARHRFLHRFLVFRNGSVLGIGHAGGDSLRNRLGRNQHNAFLRQLARLLCREDDVGVVGQHKHVSRVDLVDRGRNGVDARIHRLPAGDQRVHRERTEELVDTVAGAHRKQAKFLFVALAFRHEFAVLFTHVFNLEFVQFAESERHLQHLAR</sequence>
<dbReference type="EMBL" id="VSSQ01084229">
    <property type="protein sequence ID" value="MPN32299.1"/>
    <property type="molecule type" value="Genomic_DNA"/>
</dbReference>
<reference evidence="1" key="1">
    <citation type="submission" date="2019-08" db="EMBL/GenBank/DDBJ databases">
        <authorList>
            <person name="Kucharzyk K."/>
            <person name="Murdoch R.W."/>
            <person name="Higgins S."/>
            <person name="Loffler F."/>
        </authorList>
    </citation>
    <scope>NUCLEOTIDE SEQUENCE</scope>
</reference>
<comment type="caution">
    <text evidence="1">The sequence shown here is derived from an EMBL/GenBank/DDBJ whole genome shotgun (WGS) entry which is preliminary data.</text>
</comment>
<accession>A0A645H2S3</accession>